<evidence type="ECO:0000256" key="3">
    <source>
        <dbReference type="SAM" id="SignalP"/>
    </source>
</evidence>
<dbReference type="Proteomes" id="UP000193907">
    <property type="component" value="Unassembled WGS sequence"/>
</dbReference>
<dbReference type="InterPro" id="IPR009003">
    <property type="entry name" value="Peptidase_S1_PA"/>
</dbReference>
<dbReference type="InterPro" id="IPR001478">
    <property type="entry name" value="PDZ"/>
</dbReference>
<dbReference type="GO" id="GO:0006508">
    <property type="term" value="P:proteolysis"/>
    <property type="evidence" value="ECO:0007669"/>
    <property type="project" value="UniProtKB-KW"/>
</dbReference>
<dbReference type="InterPro" id="IPR001940">
    <property type="entry name" value="Peptidase_S1C"/>
</dbReference>
<reference evidence="6 8" key="2">
    <citation type="journal article" date="2017" name="Infect. Genet. Evol.">
        <title>The new phylogeny of the genus Mycobacterium: The old and the news.</title>
        <authorList>
            <person name="Tortoli E."/>
            <person name="Fedrizzi T."/>
            <person name="Meehan C.J."/>
            <person name="Trovato A."/>
            <person name="Grottola A."/>
            <person name="Giacobazzi E."/>
            <person name="Serpini G.F."/>
            <person name="Tagliazucchi S."/>
            <person name="Fabio A."/>
            <person name="Bettua C."/>
            <person name="Bertorelli R."/>
            <person name="Frascaro F."/>
            <person name="De Sanctis V."/>
            <person name="Pecorari M."/>
            <person name="Jousson O."/>
            <person name="Segata N."/>
            <person name="Cirillo D.M."/>
        </authorList>
    </citation>
    <scope>NUCLEOTIDE SEQUENCE [LARGE SCALE GENOMIC DNA]</scope>
    <source>
        <strain evidence="6 8">NCTC 12882</strain>
    </source>
</reference>
<feature type="chain" id="PRO_5014277406" evidence="3">
    <location>
        <begin position="34"/>
        <end position="355"/>
    </location>
</feature>
<evidence type="ECO:0000259" key="4">
    <source>
        <dbReference type="PROSITE" id="PS50106"/>
    </source>
</evidence>
<dbReference type="EMBL" id="PDKV01000013">
    <property type="protein sequence ID" value="PIB78675.1"/>
    <property type="molecule type" value="Genomic_DNA"/>
</dbReference>
<dbReference type="Gene3D" id="2.40.10.120">
    <property type="match status" value="1"/>
</dbReference>
<dbReference type="GO" id="GO:0004252">
    <property type="term" value="F:serine-type endopeptidase activity"/>
    <property type="evidence" value="ECO:0007669"/>
    <property type="project" value="InterPro"/>
</dbReference>
<accession>A0A1X1RP30</accession>
<organism evidence="5 7">
    <name type="scientific">Mycobacterium celatum</name>
    <dbReference type="NCBI Taxonomy" id="28045"/>
    <lineage>
        <taxon>Bacteria</taxon>
        <taxon>Bacillati</taxon>
        <taxon>Actinomycetota</taxon>
        <taxon>Actinomycetes</taxon>
        <taxon>Mycobacteriales</taxon>
        <taxon>Mycobacteriaceae</taxon>
        <taxon>Mycobacterium</taxon>
    </lineage>
</organism>
<dbReference type="Proteomes" id="UP000230971">
    <property type="component" value="Unassembled WGS sequence"/>
</dbReference>
<dbReference type="InterPro" id="IPR036034">
    <property type="entry name" value="PDZ_sf"/>
</dbReference>
<dbReference type="PANTHER" id="PTHR43343:SF3">
    <property type="entry name" value="PROTEASE DO-LIKE 8, CHLOROPLASTIC"/>
    <property type="match status" value="1"/>
</dbReference>
<dbReference type="SMART" id="SM00228">
    <property type="entry name" value="PDZ"/>
    <property type="match status" value="1"/>
</dbReference>
<dbReference type="OrthoDB" id="73775at2"/>
<evidence type="ECO:0000313" key="5">
    <source>
        <dbReference type="EMBL" id="ORV10741.1"/>
    </source>
</evidence>
<dbReference type="EMBL" id="LQOM01000033">
    <property type="protein sequence ID" value="ORV10741.1"/>
    <property type="molecule type" value="Genomic_DNA"/>
</dbReference>
<feature type="domain" description="PDZ" evidence="4">
    <location>
        <begin position="258"/>
        <end position="316"/>
    </location>
</feature>
<gene>
    <name evidence="5" type="ORF">AWB95_15275</name>
    <name evidence="6" type="ORF">CQY23_12145</name>
</gene>
<sequence>MSGSHRRTSQWWSWLLSVASVVAMVVAAAPAYASPLVPSVPAAPSPPADPLATVSQVGPQIVDIDTKMGYQSAVGAGTGIVIDPNGVVLTNNHVIAGATDITARDIGNNQTYPVEVIGYDRTHDVAVLQLGGAGGLPVANIGDSSAVAVGDPIVSLGNAGGAGGTPSAVSGKVVALNQTVSASDSLTGSSETLDGLIQVDAPIRPGDSGGPTVNTSNQVIGMNTAASENYKLGRGEGFAIPINQAMAIAGQIRSGAASATVHIGPTGFLGVGVSDAQGGQGAAVVRVLRDAPAAQAGVMPGDRIVSVDNNPVNSATALTNILDQHHPGDTIALGLQSGAGAPRTANVTLAPGPPG</sequence>
<dbReference type="Pfam" id="PF13180">
    <property type="entry name" value="PDZ_2"/>
    <property type="match status" value="1"/>
</dbReference>
<keyword evidence="2" id="KW-0378">Hydrolase</keyword>
<dbReference type="Gene3D" id="2.30.42.10">
    <property type="match status" value="1"/>
</dbReference>
<proteinExistence type="predicted"/>
<dbReference type="RefSeq" id="WP_062540191.1">
    <property type="nucleotide sequence ID" value="NZ_BBUN01000179.1"/>
</dbReference>
<keyword evidence="1 5" id="KW-0645">Protease</keyword>
<keyword evidence="7" id="KW-1185">Reference proteome</keyword>
<dbReference type="PANTHER" id="PTHR43343">
    <property type="entry name" value="PEPTIDASE S12"/>
    <property type="match status" value="1"/>
</dbReference>
<feature type="signal peptide" evidence="3">
    <location>
        <begin position="1"/>
        <end position="33"/>
    </location>
</feature>
<dbReference type="AlphaFoldDB" id="A0A1X1RP30"/>
<evidence type="ECO:0000256" key="2">
    <source>
        <dbReference type="ARBA" id="ARBA00022801"/>
    </source>
</evidence>
<dbReference type="SUPFAM" id="SSF50494">
    <property type="entry name" value="Trypsin-like serine proteases"/>
    <property type="match status" value="1"/>
</dbReference>
<dbReference type="PRINTS" id="PR00834">
    <property type="entry name" value="PROTEASES2C"/>
</dbReference>
<dbReference type="STRING" id="28045.AWB95_15275"/>
<dbReference type="Pfam" id="PF13365">
    <property type="entry name" value="Trypsin_2"/>
    <property type="match status" value="1"/>
</dbReference>
<protein>
    <submittedName>
        <fullName evidence="5">Serine protease</fullName>
    </submittedName>
</protein>
<evidence type="ECO:0000313" key="6">
    <source>
        <dbReference type="EMBL" id="PIB78675.1"/>
    </source>
</evidence>
<reference evidence="5 7" key="1">
    <citation type="submission" date="2016-01" db="EMBL/GenBank/DDBJ databases">
        <title>The new phylogeny of the genus Mycobacterium.</title>
        <authorList>
            <person name="Tarcisio F."/>
            <person name="Conor M."/>
            <person name="Antonella G."/>
            <person name="Elisabetta G."/>
            <person name="Giulia F.S."/>
            <person name="Sara T."/>
            <person name="Anna F."/>
            <person name="Clotilde B."/>
            <person name="Roberto B."/>
            <person name="Veronica D.S."/>
            <person name="Fabio R."/>
            <person name="Monica P."/>
            <person name="Olivier J."/>
            <person name="Enrico T."/>
            <person name="Nicola S."/>
        </authorList>
    </citation>
    <scope>NUCLEOTIDE SEQUENCE [LARGE SCALE GENOMIC DNA]</scope>
    <source>
        <strain evidence="5 7">DSM 44243</strain>
    </source>
</reference>
<dbReference type="InterPro" id="IPR051201">
    <property type="entry name" value="Chloro_Bact_Ser_Proteases"/>
</dbReference>
<evidence type="ECO:0000313" key="8">
    <source>
        <dbReference type="Proteomes" id="UP000230971"/>
    </source>
</evidence>
<keyword evidence="3" id="KW-0732">Signal</keyword>
<name>A0A1X1RP30_MYCCE</name>
<comment type="caution">
    <text evidence="5">The sequence shown here is derived from an EMBL/GenBank/DDBJ whole genome shotgun (WGS) entry which is preliminary data.</text>
</comment>
<evidence type="ECO:0000313" key="7">
    <source>
        <dbReference type="Proteomes" id="UP000193907"/>
    </source>
</evidence>
<dbReference type="PROSITE" id="PS50106">
    <property type="entry name" value="PDZ"/>
    <property type="match status" value="1"/>
</dbReference>
<dbReference type="SUPFAM" id="SSF50156">
    <property type="entry name" value="PDZ domain-like"/>
    <property type="match status" value="1"/>
</dbReference>
<evidence type="ECO:0000256" key="1">
    <source>
        <dbReference type="ARBA" id="ARBA00022670"/>
    </source>
</evidence>